<dbReference type="AlphaFoldDB" id="A0ABD5HRG0"/>
<dbReference type="Proteomes" id="UP001272716">
    <property type="component" value="Unassembled WGS sequence"/>
</dbReference>
<evidence type="ECO:0000313" key="1">
    <source>
        <dbReference type="EMBL" id="MDW9207494.1"/>
    </source>
</evidence>
<accession>A0ABD5HRG0</accession>
<protein>
    <submittedName>
        <fullName evidence="1">Uncharacterized protein</fullName>
    </submittedName>
</protein>
<name>A0ABD5HRG0_BACTU</name>
<dbReference type="EMBL" id="JAWQCK010000001">
    <property type="protein sequence ID" value="MDW9207494.1"/>
    <property type="molecule type" value="Genomic_DNA"/>
</dbReference>
<comment type="caution">
    <text evidence="1">The sequence shown here is derived from an EMBL/GenBank/DDBJ whole genome shotgun (WGS) entry which is preliminary data.</text>
</comment>
<proteinExistence type="predicted"/>
<organism evidence="1 2">
    <name type="scientific">Bacillus thuringiensis serovar toumanoffi</name>
    <dbReference type="NCBI Taxonomy" id="180862"/>
    <lineage>
        <taxon>Bacteria</taxon>
        <taxon>Bacillati</taxon>
        <taxon>Bacillota</taxon>
        <taxon>Bacilli</taxon>
        <taxon>Bacillales</taxon>
        <taxon>Bacillaceae</taxon>
        <taxon>Bacillus</taxon>
        <taxon>Bacillus cereus group</taxon>
    </lineage>
</organism>
<gene>
    <name evidence="1" type="ORF">BTTOUR_01505</name>
</gene>
<evidence type="ECO:0000313" key="2">
    <source>
        <dbReference type="Proteomes" id="UP001272716"/>
    </source>
</evidence>
<sequence>MSLAIDTSVDNFHLSLIPDQSLSDKDFITESEEKLSKQTILLTKGLTERQVKYRPLIMDRKACIINLVVNYGLSLQGLVSLNMSHIQFVRNTLVVRGENMIRNSSTNTIKLFQNL</sequence>
<reference evidence="1 2" key="1">
    <citation type="submission" date="2023-10" db="EMBL/GenBank/DDBJ databases">
        <title>Draft Genome Sequence of Bacillus thuringiensis serovar. toumanoffi 4059: Identification of a Novel Cry Protein Candidate.</title>
        <authorList>
            <person name="Murdoch R.W."/>
            <person name="Gemler B."/>
            <person name="Heater B.S."/>
        </authorList>
    </citation>
    <scope>NUCLEOTIDE SEQUENCE [LARGE SCALE GENOMIC DNA]</scope>
    <source>
        <strain evidence="1 2">4059</strain>
    </source>
</reference>